<accession>A0A369LHC1</accession>
<dbReference type="Proteomes" id="UP000253792">
    <property type="component" value="Unassembled WGS sequence"/>
</dbReference>
<proteinExistence type="predicted"/>
<dbReference type="EMBL" id="PPTP01000001">
    <property type="protein sequence ID" value="RDB57418.1"/>
    <property type="molecule type" value="Genomic_DNA"/>
</dbReference>
<keyword evidence="2" id="KW-1185">Reference proteome</keyword>
<gene>
    <name evidence="1" type="ORF">C1880_00910</name>
</gene>
<organism evidence="1 2">
    <name type="scientific">Senegalimassilia anaerobia</name>
    <dbReference type="NCBI Taxonomy" id="1473216"/>
    <lineage>
        <taxon>Bacteria</taxon>
        <taxon>Bacillati</taxon>
        <taxon>Actinomycetota</taxon>
        <taxon>Coriobacteriia</taxon>
        <taxon>Coriobacteriales</taxon>
        <taxon>Coriobacteriaceae</taxon>
        <taxon>Senegalimassilia</taxon>
    </lineage>
</organism>
<evidence type="ECO:0000313" key="1">
    <source>
        <dbReference type="EMBL" id="RDB57418.1"/>
    </source>
</evidence>
<comment type="caution">
    <text evidence="1">The sequence shown here is derived from an EMBL/GenBank/DDBJ whole genome shotgun (WGS) entry which is preliminary data.</text>
</comment>
<sequence>MDMATDHDTVSPIEHDETANLRLALMERWRESCGRVAERFGRRSDIPFYSSALSALAGECADDMGKSGRVAEAAVAMLADALMEKDPRGYADSAEAAARELERLVSSIAYADALGRLRAANSTFETRILGEIDGTDPDALPAVPDGLVGPSDTATCTIDILGESQEDNREVLDTCGAMMMNEDPDIGDFCFITFMLRDGSPKTGIFCKICDSRRVQDAWERAYSDYTNGNRIGSAE</sequence>
<dbReference type="AlphaFoldDB" id="A0A369LHC1"/>
<evidence type="ECO:0000313" key="2">
    <source>
        <dbReference type="Proteomes" id="UP000253792"/>
    </source>
</evidence>
<dbReference type="OrthoDB" id="3199470at2"/>
<reference evidence="1 2" key="1">
    <citation type="journal article" date="2018" name="Elife">
        <title>Discovery and characterization of a prevalent human gut bacterial enzyme sufficient for the inactivation of a family of plant toxins.</title>
        <authorList>
            <person name="Koppel N."/>
            <person name="Bisanz J.E."/>
            <person name="Pandelia M.E."/>
            <person name="Turnbaugh P.J."/>
            <person name="Balskus E.P."/>
        </authorList>
    </citation>
    <scope>NUCLEOTIDE SEQUENCE [LARGE SCALE GENOMIC DNA]</scope>
    <source>
        <strain evidence="2">anaerobia AP69FAA</strain>
    </source>
</reference>
<name>A0A369LHC1_9ACTN</name>
<protein>
    <submittedName>
        <fullName evidence="1">Uncharacterized protein</fullName>
    </submittedName>
</protein>